<evidence type="ECO:0000256" key="3">
    <source>
        <dbReference type="ARBA" id="ARBA00022475"/>
    </source>
</evidence>
<dbReference type="PROSITE" id="PS51257">
    <property type="entry name" value="PROKAR_LIPOPROTEIN"/>
    <property type="match status" value="1"/>
</dbReference>
<reference evidence="9" key="2">
    <citation type="journal article" date="2021" name="PeerJ">
        <title>Extensive microbial diversity within the chicken gut microbiome revealed by metagenomics and culture.</title>
        <authorList>
            <person name="Gilroy R."/>
            <person name="Ravi A."/>
            <person name="Getino M."/>
            <person name="Pursley I."/>
            <person name="Horton D.L."/>
            <person name="Alikhan N.F."/>
            <person name="Baker D."/>
            <person name="Gharbi K."/>
            <person name="Hall N."/>
            <person name="Watson M."/>
            <person name="Adriaenssens E.M."/>
            <person name="Foster-Nyarko E."/>
            <person name="Jarju S."/>
            <person name="Secka A."/>
            <person name="Antonio M."/>
            <person name="Oren A."/>
            <person name="Chaudhuri R.R."/>
            <person name="La Ragione R."/>
            <person name="Hildebrand F."/>
            <person name="Pallen M.J."/>
        </authorList>
    </citation>
    <scope>NUCLEOTIDE SEQUENCE</scope>
    <source>
        <strain evidence="9">B3-4054</strain>
    </source>
</reference>
<proteinExistence type="inferred from homology"/>
<feature type="signal peptide" evidence="8">
    <location>
        <begin position="1"/>
        <end position="19"/>
    </location>
</feature>
<evidence type="ECO:0000313" key="9">
    <source>
        <dbReference type="EMBL" id="MBO8449589.1"/>
    </source>
</evidence>
<dbReference type="SUPFAM" id="SSF53850">
    <property type="entry name" value="Periplasmic binding protein-like II"/>
    <property type="match status" value="1"/>
</dbReference>
<keyword evidence="7" id="KW-0449">Lipoprotein</keyword>
<evidence type="ECO:0000256" key="4">
    <source>
        <dbReference type="ARBA" id="ARBA00022729"/>
    </source>
</evidence>
<comment type="subcellular location">
    <subcellularLocation>
        <location evidence="1">Periplasm</location>
    </subcellularLocation>
</comment>
<evidence type="ECO:0000256" key="2">
    <source>
        <dbReference type="ARBA" id="ARBA00008520"/>
    </source>
</evidence>
<sequence length="424" mass="46724">MKKLVILLAALAVVLTGCSKNGESASADGKAEGNLVVWSFTDEIAQMCESFKESHPDITIEYSMTPTDQFPNKLDPVLASGQGVPDVFGLEAAFVRKYVESGLLLDLTDIYEANKDKLIAYPVEVGTYDGKVYAMSWQAAPGAMFYRRSLAKQYLGTDDPAEVQKYFTDFNKFLETAQTLKDASNGKCVVVSTTGDLFMPIMAGRKDPWVVNDKLVIDPAAIEYMEMAKTLRDNGFEGRVAQWSEGWFAGMKGSLKDENGNAVEVFSYFLPTWGLHYTLKPNAPETSGDWAMIPGPVSYRWGGTWIGAYKDTKNPAAAKEFIRCLTCDDEFMEAWATSTGDLVSNLNVVNKIKDTYSEPFLNGQNHYAEFAEMAQNVNGKLTQGTDQAIEALFQESVTAYVMGEKSRDQALADFQAQVSSQLGL</sequence>
<dbReference type="EMBL" id="JADIMS010000010">
    <property type="protein sequence ID" value="MBO8449589.1"/>
    <property type="molecule type" value="Genomic_DNA"/>
</dbReference>
<dbReference type="InterPro" id="IPR050490">
    <property type="entry name" value="Bact_solute-bd_prot1"/>
</dbReference>
<keyword evidence="3" id="KW-1003">Cell membrane</keyword>
<keyword evidence="5" id="KW-0472">Membrane</keyword>
<evidence type="ECO:0000256" key="1">
    <source>
        <dbReference type="ARBA" id="ARBA00004418"/>
    </source>
</evidence>
<dbReference type="PANTHER" id="PTHR43649">
    <property type="entry name" value="ARABINOSE-BINDING PROTEIN-RELATED"/>
    <property type="match status" value="1"/>
</dbReference>
<dbReference type="InterPro" id="IPR006059">
    <property type="entry name" value="SBP"/>
</dbReference>
<dbReference type="Pfam" id="PF13416">
    <property type="entry name" value="SBP_bac_8"/>
    <property type="match status" value="1"/>
</dbReference>
<reference evidence="9" key="1">
    <citation type="submission" date="2020-10" db="EMBL/GenBank/DDBJ databases">
        <authorList>
            <person name="Gilroy R."/>
        </authorList>
    </citation>
    <scope>NUCLEOTIDE SEQUENCE</scope>
    <source>
        <strain evidence="9">B3-4054</strain>
    </source>
</reference>
<feature type="chain" id="PRO_5038824026" evidence="8">
    <location>
        <begin position="20"/>
        <end position="424"/>
    </location>
</feature>
<evidence type="ECO:0000256" key="7">
    <source>
        <dbReference type="ARBA" id="ARBA00023288"/>
    </source>
</evidence>
<dbReference type="PANTHER" id="PTHR43649:SF33">
    <property type="entry name" value="POLYGALACTURONAN_RHAMNOGALACTURONAN-BINDING PROTEIN YTCQ"/>
    <property type="match status" value="1"/>
</dbReference>
<organism evidence="9 10">
    <name type="scientific">Candidatus Avitreponema avistercoris</name>
    <dbReference type="NCBI Taxonomy" id="2840705"/>
    <lineage>
        <taxon>Bacteria</taxon>
        <taxon>Pseudomonadati</taxon>
        <taxon>Spirochaetota</taxon>
        <taxon>Spirochaetia</taxon>
        <taxon>Spirochaetales</taxon>
        <taxon>Candidatus Avitreponema</taxon>
    </lineage>
</organism>
<gene>
    <name evidence="9" type="ORF">IAA96_00580</name>
</gene>
<dbReference type="Gene3D" id="3.40.190.10">
    <property type="entry name" value="Periplasmic binding protein-like II"/>
    <property type="match status" value="1"/>
</dbReference>
<evidence type="ECO:0000256" key="8">
    <source>
        <dbReference type="SAM" id="SignalP"/>
    </source>
</evidence>
<comment type="caution">
    <text evidence="9">The sequence shown here is derived from an EMBL/GenBank/DDBJ whole genome shotgun (WGS) entry which is preliminary data.</text>
</comment>
<evidence type="ECO:0000313" key="10">
    <source>
        <dbReference type="Proteomes" id="UP000823616"/>
    </source>
</evidence>
<keyword evidence="6" id="KW-0564">Palmitate</keyword>
<comment type="similarity">
    <text evidence="2">Belongs to the bacterial solute-binding protein 1 family.</text>
</comment>
<accession>A0A9D9EQV3</accession>
<evidence type="ECO:0000256" key="5">
    <source>
        <dbReference type="ARBA" id="ARBA00023136"/>
    </source>
</evidence>
<evidence type="ECO:0000256" key="6">
    <source>
        <dbReference type="ARBA" id="ARBA00023139"/>
    </source>
</evidence>
<name>A0A9D9EQV3_9SPIR</name>
<dbReference type="AlphaFoldDB" id="A0A9D9EQV3"/>
<keyword evidence="4 8" id="KW-0732">Signal</keyword>
<protein>
    <submittedName>
        <fullName evidence="9">Carbohydrate ABC transporter substrate-binding protein</fullName>
    </submittedName>
</protein>
<dbReference type="GO" id="GO:0042597">
    <property type="term" value="C:periplasmic space"/>
    <property type="evidence" value="ECO:0007669"/>
    <property type="project" value="UniProtKB-SubCell"/>
</dbReference>
<dbReference type="Proteomes" id="UP000823616">
    <property type="component" value="Unassembled WGS sequence"/>
</dbReference>